<keyword evidence="1" id="KW-0472">Membrane</keyword>
<dbReference type="Proteomes" id="UP000799640">
    <property type="component" value="Unassembled WGS sequence"/>
</dbReference>
<evidence type="ECO:0000256" key="1">
    <source>
        <dbReference type="SAM" id="Phobius"/>
    </source>
</evidence>
<dbReference type="AlphaFoldDB" id="A0A6G1HIP9"/>
<sequence>MEEVLHRQSTSRTHKALIKSQIRPYLRGHWATQLQCSTHSSRIQRTAYSEFGVTCVVCACGLWEIVSCAAGGFLWLRVGVGRVLCRINYLSVRALCFCISDLRRMARSCSRMGGRFLHWLVYLVIQRSVFFYGGILIPN</sequence>
<evidence type="ECO:0000313" key="3">
    <source>
        <dbReference type="Proteomes" id="UP000799640"/>
    </source>
</evidence>
<protein>
    <submittedName>
        <fullName evidence="2">Uncharacterized protein</fullName>
    </submittedName>
</protein>
<name>A0A6G1HIP9_9PEZI</name>
<feature type="transmembrane region" description="Helical" evidence="1">
    <location>
        <begin position="116"/>
        <end position="137"/>
    </location>
</feature>
<evidence type="ECO:0000313" key="2">
    <source>
        <dbReference type="EMBL" id="KAF2395645.1"/>
    </source>
</evidence>
<gene>
    <name evidence="2" type="ORF">EJ06DRAFT_266291</name>
</gene>
<dbReference type="EMBL" id="ML996712">
    <property type="protein sequence ID" value="KAF2395645.1"/>
    <property type="molecule type" value="Genomic_DNA"/>
</dbReference>
<reference evidence="2" key="1">
    <citation type="journal article" date="2020" name="Stud. Mycol.">
        <title>101 Dothideomycetes genomes: a test case for predicting lifestyles and emergence of pathogens.</title>
        <authorList>
            <person name="Haridas S."/>
            <person name="Albert R."/>
            <person name="Binder M."/>
            <person name="Bloem J."/>
            <person name="Labutti K."/>
            <person name="Salamov A."/>
            <person name="Andreopoulos B."/>
            <person name="Baker S."/>
            <person name="Barry K."/>
            <person name="Bills G."/>
            <person name="Bluhm B."/>
            <person name="Cannon C."/>
            <person name="Castanera R."/>
            <person name="Culley D."/>
            <person name="Daum C."/>
            <person name="Ezra D."/>
            <person name="Gonzalez J."/>
            <person name="Henrissat B."/>
            <person name="Kuo A."/>
            <person name="Liang C."/>
            <person name="Lipzen A."/>
            <person name="Lutzoni F."/>
            <person name="Magnuson J."/>
            <person name="Mondo S."/>
            <person name="Nolan M."/>
            <person name="Ohm R."/>
            <person name="Pangilinan J."/>
            <person name="Park H.-J."/>
            <person name="Ramirez L."/>
            <person name="Alfaro M."/>
            <person name="Sun H."/>
            <person name="Tritt A."/>
            <person name="Yoshinaga Y."/>
            <person name="Zwiers L.-H."/>
            <person name="Turgeon B."/>
            <person name="Goodwin S."/>
            <person name="Spatafora J."/>
            <person name="Crous P."/>
            <person name="Grigoriev I."/>
        </authorList>
    </citation>
    <scope>NUCLEOTIDE SEQUENCE</scope>
    <source>
        <strain evidence="2">CBS 262.69</strain>
    </source>
</reference>
<accession>A0A6G1HIP9</accession>
<keyword evidence="1" id="KW-1133">Transmembrane helix</keyword>
<keyword evidence="3" id="KW-1185">Reference proteome</keyword>
<proteinExistence type="predicted"/>
<keyword evidence="1" id="KW-0812">Transmembrane</keyword>
<organism evidence="2 3">
    <name type="scientific">Trichodelitschia bisporula</name>
    <dbReference type="NCBI Taxonomy" id="703511"/>
    <lineage>
        <taxon>Eukaryota</taxon>
        <taxon>Fungi</taxon>
        <taxon>Dikarya</taxon>
        <taxon>Ascomycota</taxon>
        <taxon>Pezizomycotina</taxon>
        <taxon>Dothideomycetes</taxon>
        <taxon>Dothideomycetes incertae sedis</taxon>
        <taxon>Phaeotrichales</taxon>
        <taxon>Phaeotrichaceae</taxon>
        <taxon>Trichodelitschia</taxon>
    </lineage>
</organism>